<keyword evidence="14" id="KW-1185">Reference proteome</keyword>
<feature type="compositionally biased region" description="Low complexity" evidence="11">
    <location>
        <begin position="137"/>
        <end position="147"/>
    </location>
</feature>
<keyword evidence="7" id="KW-0449">Lipoprotein</keyword>
<dbReference type="InterPro" id="IPR002509">
    <property type="entry name" value="NODB_dom"/>
</dbReference>
<evidence type="ECO:0000259" key="12">
    <source>
        <dbReference type="PROSITE" id="PS51677"/>
    </source>
</evidence>
<accession>A0A0K3CAD2</accession>
<keyword evidence="3" id="KW-0336">GPI-anchor</keyword>
<evidence type="ECO:0000313" key="13">
    <source>
        <dbReference type="EMBL" id="CTR05813.1"/>
    </source>
</evidence>
<evidence type="ECO:0000256" key="6">
    <source>
        <dbReference type="ARBA" id="ARBA00023285"/>
    </source>
</evidence>
<evidence type="ECO:0000256" key="8">
    <source>
        <dbReference type="ARBA" id="ARBA00023326"/>
    </source>
</evidence>
<dbReference type="GO" id="GO:0005886">
    <property type="term" value="C:plasma membrane"/>
    <property type="evidence" value="ECO:0007669"/>
    <property type="project" value="UniProtKB-SubCell"/>
</dbReference>
<dbReference type="GO" id="GO:0009272">
    <property type="term" value="P:fungal-type cell wall biogenesis"/>
    <property type="evidence" value="ECO:0007669"/>
    <property type="project" value="UniProtKB-ARBA"/>
</dbReference>
<dbReference type="Pfam" id="PF01522">
    <property type="entry name" value="Polysacc_deac_1"/>
    <property type="match status" value="1"/>
</dbReference>
<keyword evidence="3" id="KW-0472">Membrane</keyword>
<evidence type="ECO:0000256" key="4">
    <source>
        <dbReference type="ARBA" id="ARBA00023024"/>
    </source>
</evidence>
<feature type="domain" description="NodB homology" evidence="12">
    <location>
        <begin position="137"/>
        <end position="335"/>
    </location>
</feature>
<dbReference type="InterPro" id="IPR011330">
    <property type="entry name" value="Glyco_hydro/deAcase_b/a-brl"/>
</dbReference>
<dbReference type="STRING" id="5286.A0A0K3CAD2"/>
<dbReference type="PANTHER" id="PTHR10587:SF98">
    <property type="entry name" value="CHITIN DEACETYLASE"/>
    <property type="match status" value="1"/>
</dbReference>
<organism evidence="13 14">
    <name type="scientific">Rhodotorula toruloides</name>
    <name type="common">Yeast</name>
    <name type="synonym">Rhodosporidium toruloides</name>
    <dbReference type="NCBI Taxonomy" id="5286"/>
    <lineage>
        <taxon>Eukaryota</taxon>
        <taxon>Fungi</taxon>
        <taxon>Dikarya</taxon>
        <taxon>Basidiomycota</taxon>
        <taxon>Pucciniomycotina</taxon>
        <taxon>Microbotryomycetes</taxon>
        <taxon>Sporidiobolales</taxon>
        <taxon>Sporidiobolaceae</taxon>
        <taxon>Rhodotorula</taxon>
    </lineage>
</organism>
<gene>
    <name evidence="13" type="primary">FGENESH: predicted gene_3.125</name>
    <name evidence="13" type="ORF">BN2166_0016740</name>
</gene>
<comment type="cofactor">
    <cofactor evidence="1">
        <name>Co(2+)</name>
        <dbReference type="ChEBI" id="CHEBI:48828"/>
    </cofactor>
</comment>
<dbReference type="PANTHER" id="PTHR10587">
    <property type="entry name" value="GLYCOSYL TRANSFERASE-RELATED"/>
    <property type="match status" value="1"/>
</dbReference>
<sequence>MPWTPSASDGPTLSPSRSAPRLALTLALPLRTPLKRTLDDVLALQLLYCRSISPYDAPPAPSRPSAAIHSSRSPLFLPLPAHTTSTMPLTGHTSTGTQPALPHKPRHVLVTGASGKRADPPRDGPAASRSMTDPTARTTRSTTSWMSKSRRVRSGDRLEFPKPSTDSLLPSVSATLFYIGSNVLDWPLEAQRGLADGHEICAHTWSHRYMTSLTNEQVFAEFYYSKKAIKDVLGVTVQCWRPPYSDVDDRVRYIANSLGMQTQIWRDNTFDYEIATLPRSQIEANYADIIKAGQNGTFANNGTIVLTHEFNNDTMSLMMENYPKIKAAFKNIVPVGVAYNNTQPYVEKEYTYPVQLLAICRRHTLGLARRPYRRLNRRLSLGPLSSGASGSISATVSYASNTATGGSAANAQSSGKSAAGRNVEGGVLGAVVAAVVGRLDSSLASPYRHSPSPLPPSFYLDFSSYRLTDLFLPLSPTLQYSFDILPFTPSPAVLSRSAIKRVQAFLQSDSIPPLTVNKRQQARQAISTSSSPPASLPPYLDLSSARFVSICSRAVTRQSVDPVLYRRLDAPAL</sequence>
<dbReference type="AlphaFoldDB" id="A0A0K3CAD2"/>
<proteinExistence type="predicted"/>
<evidence type="ECO:0000256" key="10">
    <source>
        <dbReference type="ARBA" id="ARBA00048494"/>
    </source>
</evidence>
<name>A0A0K3CAD2_RHOTO</name>
<comment type="catalytic activity">
    <reaction evidence="10">
        <text>[(1-&gt;4)-N-acetyl-beta-D-glucosaminyl](n) + n H2O = chitosan + n acetate</text>
        <dbReference type="Rhea" id="RHEA:10464"/>
        <dbReference type="Rhea" id="RHEA-COMP:9593"/>
        <dbReference type="Rhea" id="RHEA-COMP:9597"/>
        <dbReference type="ChEBI" id="CHEBI:15377"/>
        <dbReference type="ChEBI" id="CHEBI:17029"/>
        <dbReference type="ChEBI" id="CHEBI:30089"/>
        <dbReference type="ChEBI" id="CHEBI:57704"/>
        <dbReference type="EC" id="3.5.1.41"/>
    </reaction>
    <physiologicalReaction direction="left-to-right" evidence="10">
        <dbReference type="Rhea" id="RHEA:10465"/>
    </physiologicalReaction>
</comment>
<evidence type="ECO:0000256" key="1">
    <source>
        <dbReference type="ARBA" id="ARBA00001941"/>
    </source>
</evidence>
<evidence type="ECO:0000256" key="2">
    <source>
        <dbReference type="ARBA" id="ARBA00004609"/>
    </source>
</evidence>
<dbReference type="GO" id="GO:0004099">
    <property type="term" value="F:chitin deacetylase activity"/>
    <property type="evidence" value="ECO:0007669"/>
    <property type="project" value="UniProtKB-EC"/>
</dbReference>
<dbReference type="GO" id="GO:0098552">
    <property type="term" value="C:side of membrane"/>
    <property type="evidence" value="ECO:0007669"/>
    <property type="project" value="UniProtKB-KW"/>
</dbReference>
<dbReference type="SUPFAM" id="SSF88713">
    <property type="entry name" value="Glycoside hydrolase/deacetylase"/>
    <property type="match status" value="1"/>
</dbReference>
<dbReference type="PROSITE" id="PS51677">
    <property type="entry name" value="NODB"/>
    <property type="match status" value="1"/>
</dbReference>
<dbReference type="InterPro" id="IPR050248">
    <property type="entry name" value="Polysacc_deacetylase_ArnD"/>
</dbReference>
<dbReference type="Gene3D" id="3.20.20.370">
    <property type="entry name" value="Glycoside hydrolase/deacetylase"/>
    <property type="match status" value="1"/>
</dbReference>
<evidence type="ECO:0000256" key="5">
    <source>
        <dbReference type="ARBA" id="ARBA00023277"/>
    </source>
</evidence>
<reference evidence="13 14" key="1">
    <citation type="submission" date="2015-07" db="EMBL/GenBank/DDBJ databases">
        <authorList>
            <person name="Cajimat M.N.B."/>
            <person name="Milazzo M.L."/>
            <person name="Fulhorst C.F."/>
        </authorList>
    </citation>
    <scope>NUCLEOTIDE SEQUENCE [LARGE SCALE GENOMIC DNA]</scope>
    <source>
        <strain evidence="13">Single colony</strain>
    </source>
</reference>
<evidence type="ECO:0000256" key="9">
    <source>
        <dbReference type="ARBA" id="ARBA00024056"/>
    </source>
</evidence>
<keyword evidence="3" id="KW-0325">Glycoprotein</keyword>
<evidence type="ECO:0000256" key="7">
    <source>
        <dbReference type="ARBA" id="ARBA00023288"/>
    </source>
</evidence>
<comment type="subcellular location">
    <subcellularLocation>
        <location evidence="2">Cell membrane</location>
        <topology evidence="2">Lipid-anchor</topology>
        <topology evidence="2">GPI-anchor</topology>
    </subcellularLocation>
</comment>
<dbReference type="EMBL" id="CWKI01000003">
    <property type="protein sequence ID" value="CTR05813.1"/>
    <property type="molecule type" value="Genomic_DNA"/>
</dbReference>
<evidence type="ECO:0000313" key="14">
    <source>
        <dbReference type="Proteomes" id="UP000199069"/>
    </source>
</evidence>
<dbReference type="GO" id="GO:0000272">
    <property type="term" value="P:polysaccharide catabolic process"/>
    <property type="evidence" value="ECO:0007669"/>
    <property type="project" value="UniProtKB-KW"/>
</dbReference>
<keyword evidence="5" id="KW-0119">Carbohydrate metabolism</keyword>
<keyword evidence="6" id="KW-0170">Cobalt</keyword>
<dbReference type="EC" id="3.5.1.41" evidence="9"/>
<keyword evidence="8" id="KW-0624">Polysaccharide degradation</keyword>
<dbReference type="GO" id="GO:0006032">
    <property type="term" value="P:chitin catabolic process"/>
    <property type="evidence" value="ECO:0007669"/>
    <property type="project" value="UniProtKB-KW"/>
</dbReference>
<feature type="region of interest" description="Disordered" evidence="11">
    <location>
        <begin position="112"/>
        <end position="159"/>
    </location>
</feature>
<evidence type="ECO:0000256" key="3">
    <source>
        <dbReference type="ARBA" id="ARBA00022622"/>
    </source>
</evidence>
<evidence type="ECO:0000256" key="11">
    <source>
        <dbReference type="SAM" id="MobiDB-lite"/>
    </source>
</evidence>
<dbReference type="Proteomes" id="UP000199069">
    <property type="component" value="Unassembled WGS sequence"/>
</dbReference>
<protein>
    <recommendedName>
        <fullName evidence="9">chitin deacetylase</fullName>
        <ecNumber evidence="9">3.5.1.41</ecNumber>
    </recommendedName>
</protein>
<keyword evidence="4" id="KW-0146">Chitin degradation</keyword>